<keyword evidence="3" id="KW-0104">Cadmium</keyword>
<dbReference type="PANTHER" id="PTHR21337:SF0">
    <property type="entry name" value="PHOSPHO-2-DEHYDRO-3-DEOXYHEPTONATE ALDOLASE"/>
    <property type="match status" value="1"/>
</dbReference>
<dbReference type="Gene3D" id="3.20.20.70">
    <property type="entry name" value="Aldolase class I"/>
    <property type="match status" value="1"/>
</dbReference>
<dbReference type="InterPro" id="IPR013785">
    <property type="entry name" value="Aldolase_TIM"/>
</dbReference>
<dbReference type="EMBL" id="QJRX01000005">
    <property type="protein sequence ID" value="PYC24470.1"/>
    <property type="molecule type" value="Genomic_DNA"/>
</dbReference>
<sequence>MSAWSPESWRGKPIQQQPQYPDAAHLARVEQTLAGYPPLVFAGEARELRRQFAEVTQGRAFLLQGGDCAESFAEFSAAKIRDTFKVLLQMAIVMTFAAGCPVVKVGRMAGQFAKPRSANDESIGGVTLPAYRGDIVNGIEFDAASRVPDPERLLQAYHQATASLNLLRAFAQGGFADVHQVHQWNLDFIANSALSEKYHQLANRIDETLAFMRAVGMDSAPQLREVSFFTAHEALLLGYEQAFVRQDSLTGRWYDCSAHMLWIGDRTRQLDGAHVEFMRGIENPIGVKVGPSMDPDELIRLIDILNPDNDPGRLNLIVRMGADKVEAHFPRLLRKVKEEGRQVLWSSDPMHGNTIKASSGYKTRDFAQILSEVKQFFQVHRAEGTVAGGIHIEMTGQNVTECIGGARPVTEDALSDRYHTHCDPRMNADQSLELAFLIAETLKQARA</sequence>
<dbReference type="AlphaFoldDB" id="A0A2V4LIB4"/>
<feature type="binding site" evidence="3">
    <location>
        <position position="288"/>
    </location>
    <ligand>
        <name>phosphoenolpyruvate</name>
        <dbReference type="ChEBI" id="CHEBI:58702"/>
    </ligand>
</feature>
<comment type="similarity">
    <text evidence="1 4">Belongs to the class-II DAHP synthase family.</text>
</comment>
<dbReference type="GO" id="GO:0009073">
    <property type="term" value="P:aromatic amino acid family biosynthetic process"/>
    <property type="evidence" value="ECO:0007669"/>
    <property type="project" value="InterPro"/>
</dbReference>
<accession>A0A2V4LIB4</accession>
<dbReference type="GO" id="GO:0003849">
    <property type="term" value="F:3-deoxy-7-phosphoheptulonate synthase activity"/>
    <property type="evidence" value="ECO:0007669"/>
    <property type="project" value="UniProtKB-EC"/>
</dbReference>
<evidence type="ECO:0000256" key="4">
    <source>
        <dbReference type="RuleBase" id="RU363071"/>
    </source>
</evidence>
<evidence type="ECO:0000256" key="3">
    <source>
        <dbReference type="PIRSR" id="PIRSR602480-1"/>
    </source>
</evidence>
<feature type="binding site" evidence="3">
    <location>
        <position position="319"/>
    </location>
    <ligand>
        <name>phosphoenolpyruvate</name>
        <dbReference type="ChEBI" id="CHEBI:58702"/>
    </ligand>
</feature>
<feature type="binding site" evidence="3">
    <location>
        <position position="107"/>
    </location>
    <ligand>
        <name>phosphoenolpyruvate</name>
        <dbReference type="ChEBI" id="CHEBI:58702"/>
    </ligand>
</feature>
<dbReference type="Pfam" id="PF01474">
    <property type="entry name" value="DAHP_synth_2"/>
    <property type="match status" value="1"/>
</dbReference>
<dbReference type="OrthoDB" id="9766852at2"/>
<reference evidence="5 6" key="1">
    <citation type="submission" date="2018-06" db="EMBL/GenBank/DDBJ databases">
        <title>Pseudomonas diversity within urban Lake Michigan freshwaters.</title>
        <authorList>
            <person name="Batrich M."/>
            <person name="Hatzopoulos T."/>
            <person name="Putonti C."/>
        </authorList>
    </citation>
    <scope>NUCLEOTIDE SEQUENCE [LARGE SCALE GENOMIC DNA]</scope>
    <source>
        <strain evidence="5 6">MB-090714</strain>
    </source>
</reference>
<keyword evidence="2 4" id="KW-0808">Transferase</keyword>
<dbReference type="EC" id="2.5.1.54" evidence="4"/>
<dbReference type="NCBIfam" id="TIGR01358">
    <property type="entry name" value="DAHP_synth_II"/>
    <property type="match status" value="1"/>
</dbReference>
<evidence type="ECO:0000256" key="1">
    <source>
        <dbReference type="ARBA" id="ARBA00008911"/>
    </source>
</evidence>
<feature type="binding site" evidence="3">
    <location>
        <position position="351"/>
    </location>
    <ligand>
        <name>Mn(2+)</name>
        <dbReference type="ChEBI" id="CHEBI:29035"/>
    </ligand>
</feature>
<evidence type="ECO:0000256" key="2">
    <source>
        <dbReference type="ARBA" id="ARBA00022679"/>
    </source>
</evidence>
<name>A0A2V4LIB4_AQUAC</name>
<dbReference type="SUPFAM" id="SSF51569">
    <property type="entry name" value="Aldolase"/>
    <property type="match status" value="1"/>
</dbReference>
<comment type="caution">
    <text evidence="5">The sequence shown here is derived from an EMBL/GenBank/DDBJ whole genome shotgun (WGS) entry which is preliminary data.</text>
</comment>
<feature type="binding site" evidence="3">
    <location>
        <position position="423"/>
    </location>
    <ligand>
        <name>Mn(2+)</name>
        <dbReference type="ChEBI" id="CHEBI:29035"/>
    </ligand>
</feature>
<evidence type="ECO:0000313" key="5">
    <source>
        <dbReference type="EMBL" id="PYC24470.1"/>
    </source>
</evidence>
<organism evidence="5 6">
    <name type="scientific">Aquipseudomonas alcaligenes</name>
    <name type="common">Pseudomonas alcaligenes</name>
    <dbReference type="NCBI Taxonomy" id="43263"/>
    <lineage>
        <taxon>Bacteria</taxon>
        <taxon>Pseudomonadati</taxon>
        <taxon>Pseudomonadota</taxon>
        <taxon>Gammaproteobacteria</taxon>
        <taxon>Pseudomonadales</taxon>
        <taxon>Pseudomonadaceae</taxon>
        <taxon>Aquipseudomonas</taxon>
    </lineage>
</organism>
<dbReference type="InterPro" id="IPR002480">
    <property type="entry name" value="DAHP_synth_2"/>
</dbReference>
<comment type="catalytic activity">
    <reaction evidence="4">
        <text>D-erythrose 4-phosphate + phosphoenolpyruvate + H2O = 7-phospho-2-dehydro-3-deoxy-D-arabino-heptonate + phosphate</text>
        <dbReference type="Rhea" id="RHEA:14717"/>
        <dbReference type="ChEBI" id="CHEBI:15377"/>
        <dbReference type="ChEBI" id="CHEBI:16897"/>
        <dbReference type="ChEBI" id="CHEBI:43474"/>
        <dbReference type="ChEBI" id="CHEBI:58394"/>
        <dbReference type="ChEBI" id="CHEBI:58702"/>
        <dbReference type="EC" id="2.5.1.54"/>
    </reaction>
</comment>
<evidence type="ECO:0000313" key="6">
    <source>
        <dbReference type="Proteomes" id="UP000248146"/>
    </source>
</evidence>
<feature type="binding site" evidence="3">
    <location>
        <position position="393"/>
    </location>
    <ligand>
        <name>Mn(2+)</name>
        <dbReference type="ChEBI" id="CHEBI:29035"/>
    </ligand>
</feature>
<comment type="cofactor">
    <cofactor evidence="3">
        <name>Mn(2+)</name>
        <dbReference type="ChEBI" id="CHEBI:29035"/>
    </cofactor>
    <cofactor evidence="3">
        <name>Co(2+)</name>
        <dbReference type="ChEBI" id="CHEBI:48828"/>
    </cofactor>
    <cofactor evidence="3">
        <name>Cd(2+)</name>
        <dbReference type="ChEBI" id="CHEBI:48775"/>
    </cofactor>
    <text evidence="3">Binds 1 divalent cation per subunit. The enzyme is active with manganese, cobalt or cadmium ions.</text>
</comment>
<dbReference type="PANTHER" id="PTHR21337">
    <property type="entry name" value="PHOSPHO-2-DEHYDRO-3-DEOXYHEPTONATE ALDOLASE 1, 2"/>
    <property type="match status" value="1"/>
</dbReference>
<gene>
    <name evidence="5" type="ORF">DMO17_10335</name>
</gene>
<keyword evidence="3" id="KW-0464">Manganese</keyword>
<dbReference type="RefSeq" id="WP_110682416.1">
    <property type="nucleotide sequence ID" value="NZ_QJRX01000005.1"/>
</dbReference>
<dbReference type="Proteomes" id="UP000248146">
    <property type="component" value="Unassembled WGS sequence"/>
</dbReference>
<proteinExistence type="inferred from homology"/>
<feature type="binding site" evidence="3">
    <location>
        <position position="68"/>
    </location>
    <ligand>
        <name>Mn(2+)</name>
        <dbReference type="ChEBI" id="CHEBI:29035"/>
    </ligand>
</feature>
<keyword evidence="3" id="KW-0170">Cobalt</keyword>
<protein>
    <recommendedName>
        <fullName evidence="4">Phospho-2-dehydro-3-deoxyheptonate aldolase</fullName>
        <ecNumber evidence="4">2.5.1.54</ecNumber>
    </recommendedName>
</protein>